<dbReference type="Gene3D" id="3.40.50.10840">
    <property type="entry name" value="Putative sugar-binding, N-terminal domain"/>
    <property type="match status" value="1"/>
</dbReference>
<dbReference type="Proteomes" id="UP000011124">
    <property type="component" value="Chromosome"/>
</dbReference>
<reference evidence="10 11" key="1">
    <citation type="submission" date="2009-09" db="EMBL/GenBank/DDBJ databases">
        <authorList>
            <person name="Weinstock G."/>
            <person name="Sodergren E."/>
            <person name="Clifton S."/>
            <person name="Fulton L."/>
            <person name="Fulton B."/>
            <person name="Courtney L."/>
            <person name="Fronick C."/>
            <person name="Harrison M."/>
            <person name="Strong C."/>
            <person name="Farmer C."/>
            <person name="Delahaunty K."/>
            <person name="Markovic C."/>
            <person name="Hall O."/>
            <person name="Minx P."/>
            <person name="Tomlinson C."/>
            <person name="Mitreva M."/>
            <person name="Nelson J."/>
            <person name="Hou S."/>
            <person name="Wollam A."/>
            <person name="Pepin K.H."/>
            <person name="Johnson M."/>
            <person name="Bhonagiri V."/>
            <person name="Nash W.E."/>
            <person name="Warren W."/>
            <person name="Chinwalla A."/>
            <person name="Mardis E.R."/>
            <person name="Wilson R.K."/>
        </authorList>
    </citation>
    <scope>NUCLEOTIDE SEQUENCE [LARGE SCALE GENOMIC DNA]</scope>
    <source>
        <strain evidence="10">ATCC 35185</strain>
        <strain evidence="11">ATCC 35185 / DSM 20758 / VPI D19B-28</strain>
    </source>
</reference>
<dbReference type="eggNOG" id="COG3395">
    <property type="taxonomic scope" value="Bacteria"/>
</dbReference>
<evidence type="ECO:0000256" key="3">
    <source>
        <dbReference type="ARBA" id="ARBA00022741"/>
    </source>
</evidence>
<keyword evidence="5" id="KW-0067">ATP-binding</keyword>
<feature type="domain" description="Four-carbon acid sugar kinase N-terminal" evidence="7">
    <location>
        <begin position="4"/>
        <end position="224"/>
    </location>
</feature>
<dbReference type="KEGG" id="ssg:Selsp_0545"/>
<dbReference type="RefSeq" id="WP_006193455.1">
    <property type="nucleotide sequence ID" value="NC_015437.1"/>
</dbReference>
<dbReference type="STRING" id="546271.Selsp_0545"/>
<evidence type="ECO:0000256" key="4">
    <source>
        <dbReference type="ARBA" id="ARBA00022777"/>
    </source>
</evidence>
<evidence type="ECO:0000313" key="9">
    <source>
        <dbReference type="EMBL" id="AEB99517.1"/>
    </source>
</evidence>
<dbReference type="HOGENOM" id="CLU_029424_0_1_9"/>
<protein>
    <submittedName>
        <fullName evidence="9">Type III effector Hrp-dependent outer protein</fullName>
    </submittedName>
</protein>
<gene>
    <name evidence="9" type="ordered locus">Selsp_0545</name>
    <name evidence="10" type="ORF">SELSPUOL_02131</name>
</gene>
<dbReference type="Gene3D" id="3.40.980.20">
    <property type="entry name" value="Four-carbon acid sugar kinase, nucleotide binding domain"/>
    <property type="match status" value="1"/>
</dbReference>
<keyword evidence="2" id="KW-0808">Transferase</keyword>
<accession>C9LXC3</accession>
<evidence type="ECO:0000256" key="2">
    <source>
        <dbReference type="ARBA" id="ARBA00022679"/>
    </source>
</evidence>
<dbReference type="EMBL" id="CP002637">
    <property type="protein sequence ID" value="AEB99517.1"/>
    <property type="molecule type" value="Genomic_DNA"/>
</dbReference>
<dbReference type="SUPFAM" id="SSF142764">
    <property type="entry name" value="YgbK-like"/>
    <property type="match status" value="1"/>
</dbReference>
<keyword evidence="4" id="KW-0418">Kinase</keyword>
<evidence type="ECO:0000313" key="11">
    <source>
        <dbReference type="Proteomes" id="UP000003505"/>
    </source>
</evidence>
<evidence type="ECO:0000256" key="5">
    <source>
        <dbReference type="ARBA" id="ARBA00022840"/>
    </source>
</evidence>
<dbReference type="EMBL" id="ACKP02000049">
    <property type="protein sequence ID" value="EEX76306.1"/>
    <property type="molecule type" value="Genomic_DNA"/>
</dbReference>
<dbReference type="GO" id="GO:0005524">
    <property type="term" value="F:ATP binding"/>
    <property type="evidence" value="ECO:0007669"/>
    <property type="project" value="UniProtKB-KW"/>
</dbReference>
<evidence type="ECO:0000259" key="7">
    <source>
        <dbReference type="Pfam" id="PF07005"/>
    </source>
</evidence>
<dbReference type="Pfam" id="PF17042">
    <property type="entry name" value="NBD_C"/>
    <property type="match status" value="1"/>
</dbReference>
<evidence type="ECO:0000256" key="1">
    <source>
        <dbReference type="ARBA" id="ARBA00005715"/>
    </source>
</evidence>
<keyword evidence="6" id="KW-0119">Carbohydrate metabolism</keyword>
<reference evidence="9 12" key="2">
    <citation type="submission" date="2011-04" db="EMBL/GenBank/DDBJ databases">
        <title>The complete genome of Selenomonas sputigena DSM 20758.</title>
        <authorList>
            <consortium name="US DOE Joint Genome Institute (JGI-PGF)"/>
            <person name="Lucas S."/>
            <person name="Copeland A."/>
            <person name="Lapidus A."/>
            <person name="Bruce D."/>
            <person name="Goodwin L."/>
            <person name="Pitluck S."/>
            <person name="Peters L."/>
            <person name="Kyrpides N."/>
            <person name="Mavromatis K."/>
            <person name="Ivanova N."/>
            <person name="Ovchinnikova G."/>
            <person name="Teshima H."/>
            <person name="Detter J.C."/>
            <person name="Tapia R."/>
            <person name="Han C."/>
            <person name="Land M."/>
            <person name="Hauser L."/>
            <person name="Markowitz V."/>
            <person name="Cheng J.-F."/>
            <person name="Hugenholtz P."/>
            <person name="Woyke T."/>
            <person name="Wu D."/>
            <person name="Gronow S."/>
            <person name="Wellnitz S."/>
            <person name="Schneider S."/>
            <person name="Klenk H.-P."/>
            <person name="Eisen J.A."/>
        </authorList>
    </citation>
    <scope>NUCLEOTIDE SEQUENCE [LARGE SCALE GENOMIC DNA]</scope>
    <source>
        <strain evidence="9">ATCC 35185</strain>
        <strain evidence="12">ATCC 35185 / DSM 20758 / VPI D19B-28</strain>
    </source>
</reference>
<evidence type="ECO:0000313" key="12">
    <source>
        <dbReference type="Proteomes" id="UP000011124"/>
    </source>
</evidence>
<organism evidence="10 11">
    <name type="scientific">Selenomonas sputigena (strain ATCC 35185 / DSM 20758 / CCUG 44933 / VPI D19B-28)</name>
    <dbReference type="NCBI Taxonomy" id="546271"/>
    <lineage>
        <taxon>Bacteria</taxon>
        <taxon>Bacillati</taxon>
        <taxon>Bacillota</taxon>
        <taxon>Negativicutes</taxon>
        <taxon>Selenomonadales</taxon>
        <taxon>Selenomonadaceae</taxon>
        <taxon>Selenomonas</taxon>
    </lineage>
</organism>
<name>C9LXC3_SELS3</name>
<evidence type="ECO:0000259" key="8">
    <source>
        <dbReference type="Pfam" id="PF17042"/>
    </source>
</evidence>
<proteinExistence type="inferred from homology"/>
<dbReference type="OrthoDB" id="9778478at2"/>
<keyword evidence="12" id="KW-1185">Reference proteome</keyword>
<dbReference type="InterPro" id="IPR031475">
    <property type="entry name" value="NBD_C"/>
</dbReference>
<keyword evidence="3" id="KW-0547">Nucleotide-binding</keyword>
<feature type="domain" description="Four-carbon acid sugar kinase nucleotide binding" evidence="8">
    <location>
        <begin position="240"/>
        <end position="412"/>
    </location>
</feature>
<dbReference type="InterPro" id="IPR037051">
    <property type="entry name" value="4-carb_acid_sugar_kinase_N_sf"/>
</dbReference>
<evidence type="ECO:0000313" key="10">
    <source>
        <dbReference type="EMBL" id="EEX76306.1"/>
    </source>
</evidence>
<dbReference type="Pfam" id="PF07005">
    <property type="entry name" value="SBD_N"/>
    <property type="match status" value="1"/>
</dbReference>
<dbReference type="InterPro" id="IPR042213">
    <property type="entry name" value="NBD_C_sf"/>
</dbReference>
<dbReference type="InterPro" id="IPR010737">
    <property type="entry name" value="4-carb_acid_sugar_kinase_N"/>
</dbReference>
<evidence type="ECO:0000256" key="6">
    <source>
        <dbReference type="ARBA" id="ARBA00023277"/>
    </source>
</evidence>
<dbReference type="Proteomes" id="UP000003505">
    <property type="component" value="Unassembled WGS sequence"/>
</dbReference>
<dbReference type="GO" id="GO:0016301">
    <property type="term" value="F:kinase activity"/>
    <property type="evidence" value="ECO:0007669"/>
    <property type="project" value="UniProtKB-KW"/>
</dbReference>
<comment type="similarity">
    <text evidence="1">Belongs to the four-carbon acid sugar kinase family.</text>
</comment>
<dbReference type="AlphaFoldDB" id="C9LXC3"/>
<sequence length="425" mass="45838">MKGVIVADDLTGANASGVLLKKIGLSVSSLFRLDGAAAHKADVLAYSTASRGLSSEEAFRRVREAFLQLKSGGEFFNKRIDSTLRGNIGAEIDGALSALGDDFTAIVVPAYPDSGRIVANRTMLVNGMLLTESDAGRDPKMPVASDDVVDLVAQQTRHEVRYFSLKDLAQDIGPLAAAVSEAAKAARVLVFDAVRNEDVQKIAKAVLQSGCRVLTVDPGPLTMQFVYEMQVKEKREQKVLLVIGSVTATTKRQIADLLQKRRVFFVDMRVKEFFEKERREAEIRRVVNKICDAVDAEDVLLLTTTPLSDEGHLDLKATAKALGVTREDVSRILSGTLTEAAGEILEKSGKLEGIYCSGGDITIALLEKLDADGIEVRDEVLPLAVYGRILGGRLPKLRIVTKGGMIGGDDAIGLCLEKIAKDIAL</sequence>